<dbReference type="InterPro" id="IPR003593">
    <property type="entry name" value="AAA+_ATPase"/>
</dbReference>
<dbReference type="RefSeq" id="WP_197011913.1">
    <property type="nucleotide sequence ID" value="NZ_BAABES010000004.1"/>
</dbReference>
<protein>
    <submittedName>
        <fullName evidence="2">DNA polymerase III delta prime subunit</fullName>
    </submittedName>
</protein>
<dbReference type="EMBL" id="JADOUA010000001">
    <property type="protein sequence ID" value="MBG6089286.1"/>
    <property type="molecule type" value="Genomic_DNA"/>
</dbReference>
<dbReference type="Gene3D" id="3.40.50.300">
    <property type="entry name" value="P-loop containing nucleotide triphosphate hydrolases"/>
    <property type="match status" value="1"/>
</dbReference>
<sequence length="642" mass="69793">MRLHGRDNAIDLVRDFMDRSGGPPPAAVLVFTGPRGCGKTALLTTLAEEHLDQHVPYAFIDFAALEPGGIRGVLDRLVFELNRECAAYGRIAFPRYIVGRIVLSLDTAAADPAQVRARIDGVLRQHRPDQVLEPIIQDVVGTVLAAGNVPQALAQPVAAALLAGVTTWKGRRQNLAPGRDWYGHQDLGLGHDPLDDLALLNHRARNIDHGDNREQVERLLLAAFLADLRHGFTRTRYNCAVLLDNADEPLGRQFTRALVRLREQHAGNAPGDPDPMTVVATSRGSLVELLTGRAAEIPTIETASVADHRQRRARLHGDRRHWYLVRLTDLDRAHVQTMVDTWAPERGNPHHLALVVHGLTRGHPAAADILVHSFAAEPRNAIEPRERLRGRAPGDARGAETVLERLERALLGELTRSGPLVDDLVTCSPATDLNAAVRLITRGGLPGAADPEAVTRSGVWVPAGPGGTLVMLPVLRRILLERLAERGEGAPAGWEAVHTWLRRDAAERGDPAGELHHALALGDLQHVAGELTGRLRDTPVKDWLRLLRAVVAAPVAGPAGPPNEAIARLTAWADPTERPGSAVARLVAALWLATDPLTGARRAELHTIVRNEYVAVAPFSPDGLIRLYSEADRHLGLAELWR</sequence>
<reference evidence="2" key="1">
    <citation type="submission" date="2020-11" db="EMBL/GenBank/DDBJ databases">
        <title>Sequencing the genomes of 1000 actinobacteria strains.</title>
        <authorList>
            <person name="Klenk H.-P."/>
        </authorList>
    </citation>
    <scope>NUCLEOTIDE SEQUENCE</scope>
    <source>
        <strain evidence="2">DSM 43175</strain>
    </source>
</reference>
<evidence type="ECO:0000313" key="3">
    <source>
        <dbReference type="Proteomes" id="UP000614047"/>
    </source>
</evidence>
<proteinExistence type="predicted"/>
<dbReference type="Proteomes" id="UP000614047">
    <property type="component" value="Unassembled WGS sequence"/>
</dbReference>
<dbReference type="AlphaFoldDB" id="A0A931GN97"/>
<evidence type="ECO:0000259" key="1">
    <source>
        <dbReference type="SMART" id="SM00382"/>
    </source>
</evidence>
<dbReference type="SUPFAM" id="SSF52540">
    <property type="entry name" value="P-loop containing nucleoside triphosphate hydrolases"/>
    <property type="match status" value="1"/>
</dbReference>
<name>A0A931GN97_9ACTN</name>
<keyword evidence="3" id="KW-1185">Reference proteome</keyword>
<gene>
    <name evidence="2" type="ORF">IW256_003399</name>
</gene>
<evidence type="ECO:0000313" key="2">
    <source>
        <dbReference type="EMBL" id="MBG6089286.1"/>
    </source>
</evidence>
<organism evidence="2 3">
    <name type="scientific">Actinomadura viridis</name>
    <dbReference type="NCBI Taxonomy" id="58110"/>
    <lineage>
        <taxon>Bacteria</taxon>
        <taxon>Bacillati</taxon>
        <taxon>Actinomycetota</taxon>
        <taxon>Actinomycetes</taxon>
        <taxon>Streptosporangiales</taxon>
        <taxon>Thermomonosporaceae</taxon>
        <taxon>Actinomadura</taxon>
    </lineage>
</organism>
<accession>A0A931GN97</accession>
<dbReference type="InterPro" id="IPR027417">
    <property type="entry name" value="P-loop_NTPase"/>
</dbReference>
<feature type="domain" description="AAA+ ATPase" evidence="1">
    <location>
        <begin position="25"/>
        <end position="301"/>
    </location>
</feature>
<comment type="caution">
    <text evidence="2">The sequence shown here is derived from an EMBL/GenBank/DDBJ whole genome shotgun (WGS) entry which is preliminary data.</text>
</comment>
<dbReference type="SMART" id="SM00382">
    <property type="entry name" value="AAA"/>
    <property type="match status" value="1"/>
</dbReference>